<dbReference type="GeneID" id="83544012"/>
<dbReference type="PANTHER" id="PTHR30035:SF3">
    <property type="entry name" value="INTERMEMBRANE PHOSPHOLIPID TRANSPORT SYSTEM LIPOPROTEIN MLAA"/>
    <property type="match status" value="1"/>
</dbReference>
<name>A0A1H7XAZ7_9PAST</name>
<protein>
    <submittedName>
        <fullName evidence="4">MlaA family lipoprotein</fullName>
    </submittedName>
    <submittedName>
        <fullName evidence="5">Phospholipid-binding lipoprotein MlaA</fullName>
    </submittedName>
</protein>
<evidence type="ECO:0000313" key="5">
    <source>
        <dbReference type="EMBL" id="SEM30986.1"/>
    </source>
</evidence>
<dbReference type="STRING" id="97481.SAMN05444853_1121"/>
<proteinExistence type="inferred from homology"/>
<evidence type="ECO:0000256" key="3">
    <source>
        <dbReference type="SAM" id="MobiDB-lite"/>
    </source>
</evidence>
<dbReference type="Proteomes" id="UP000198883">
    <property type="component" value="Unassembled WGS sequence"/>
</dbReference>
<keyword evidence="2" id="KW-0732">Signal</keyword>
<gene>
    <name evidence="4" type="ORF">QJT92_06960</name>
    <name evidence="5" type="ORF">SAMN05444853_1121</name>
</gene>
<dbReference type="PRINTS" id="PR01805">
    <property type="entry name" value="VACJLIPOPROT"/>
</dbReference>
<feature type="compositionally biased region" description="Basic and acidic residues" evidence="3">
    <location>
        <begin position="231"/>
        <end position="244"/>
    </location>
</feature>
<dbReference type="EMBL" id="FOBN01000012">
    <property type="protein sequence ID" value="SEM30986.1"/>
    <property type="molecule type" value="Genomic_DNA"/>
</dbReference>
<reference evidence="5" key="1">
    <citation type="submission" date="2016-10" db="EMBL/GenBank/DDBJ databases">
        <authorList>
            <person name="de Groot N.N."/>
        </authorList>
    </citation>
    <scope>NUCLEOTIDE SEQUENCE [LARGE SCALE GENOMIC DNA]</scope>
    <source>
        <strain evidence="5">DSM 24204</strain>
    </source>
</reference>
<dbReference type="Pfam" id="PF04333">
    <property type="entry name" value="MlaA"/>
    <property type="match status" value="1"/>
</dbReference>
<dbReference type="AlphaFoldDB" id="A0A1H7XAZ7"/>
<feature type="region of interest" description="Disordered" evidence="3">
    <location>
        <begin position="231"/>
        <end position="252"/>
    </location>
</feature>
<organism evidence="5 6">
    <name type="scientific">Phocoenobacter skyensis</name>
    <dbReference type="NCBI Taxonomy" id="97481"/>
    <lineage>
        <taxon>Bacteria</taxon>
        <taxon>Pseudomonadati</taxon>
        <taxon>Pseudomonadota</taxon>
        <taxon>Gammaproteobacteria</taxon>
        <taxon>Pasteurellales</taxon>
        <taxon>Pasteurellaceae</taxon>
        <taxon>Phocoenobacter</taxon>
    </lineage>
</organism>
<comment type="similarity">
    <text evidence="1">Belongs to the MlaA family.</text>
</comment>
<keyword evidence="7" id="KW-1185">Reference proteome</keyword>
<dbReference type="OrthoDB" id="9785326at2"/>
<evidence type="ECO:0000313" key="4">
    <source>
        <dbReference type="EMBL" id="MDP8085658.1"/>
    </source>
</evidence>
<dbReference type="InterPro" id="IPR007428">
    <property type="entry name" value="MlaA"/>
</dbReference>
<dbReference type="GO" id="GO:0016020">
    <property type="term" value="C:membrane"/>
    <property type="evidence" value="ECO:0007669"/>
    <property type="project" value="InterPro"/>
</dbReference>
<dbReference type="EMBL" id="JASAVS010000013">
    <property type="protein sequence ID" value="MDP8085658.1"/>
    <property type="molecule type" value="Genomic_DNA"/>
</dbReference>
<accession>A0A1H7XAZ7</accession>
<evidence type="ECO:0000256" key="1">
    <source>
        <dbReference type="ARBA" id="ARBA00010634"/>
    </source>
</evidence>
<reference evidence="4 7" key="3">
    <citation type="journal article" date="2023" name="Front. Microbiol.">
        <title>Phylogeography and host specificity of Pasteurellaceae pathogenic to sea-farmed fish in the north-east Atlantic.</title>
        <authorList>
            <person name="Gulla S."/>
            <person name="Colquhoun D.J."/>
            <person name="Olsen A.B."/>
            <person name="Spilsberg B."/>
            <person name="Lagesen K."/>
            <person name="Aakesson C.P."/>
            <person name="Strom S."/>
            <person name="Manji F."/>
            <person name="Birkbeck T.H."/>
            <person name="Nilsen H.K."/>
        </authorList>
    </citation>
    <scope>NUCLEOTIDE SEQUENCE [LARGE SCALE GENOMIC DNA]</scope>
    <source>
        <strain evidence="4 7">VIO11850</strain>
    </source>
</reference>
<sequence>MKRLIKSVKKIGLISAVIILTACSSIDPETGARRDPLEGFNRAMWAVNYNVLDPYVLKPVAKGWRDYVPSPVKTGLTNVSNNLSEPASFLNRLLEGEGEKAMVHFTRFWINSTFGLGGLIDFASQKEDLRVKDGRTFSHTLGTYGMGDGPYIMLPILGPKSPRALLSEVDYTYPVLSLLTLPATIGKKVVDGIDARSKLLDQDEMLKQSQDPYVTFREAYFQHKSFELRDGKATEVESQERQFSEAELEGID</sequence>
<reference evidence="6" key="2">
    <citation type="submission" date="2016-10" db="EMBL/GenBank/DDBJ databases">
        <authorList>
            <person name="Varghese N."/>
            <person name="Submissions S."/>
        </authorList>
    </citation>
    <scope>NUCLEOTIDE SEQUENCE [LARGE SCALE GENOMIC DNA]</scope>
    <source>
        <strain evidence="6">DSM 24204</strain>
    </source>
</reference>
<evidence type="ECO:0000313" key="7">
    <source>
        <dbReference type="Proteomes" id="UP001224812"/>
    </source>
</evidence>
<dbReference type="Proteomes" id="UP001224812">
    <property type="component" value="Unassembled WGS sequence"/>
</dbReference>
<dbReference type="PANTHER" id="PTHR30035">
    <property type="entry name" value="LIPOPROTEIN VACJ-RELATED"/>
    <property type="match status" value="1"/>
</dbReference>
<keyword evidence="5" id="KW-0449">Lipoprotein</keyword>
<dbReference type="RefSeq" id="WP_090921720.1">
    <property type="nucleotide sequence ID" value="NZ_CP016180.1"/>
</dbReference>
<dbReference type="GO" id="GO:0120010">
    <property type="term" value="P:intermembrane phospholipid transfer"/>
    <property type="evidence" value="ECO:0007669"/>
    <property type="project" value="TreeGrafter"/>
</dbReference>
<evidence type="ECO:0000256" key="2">
    <source>
        <dbReference type="ARBA" id="ARBA00022729"/>
    </source>
</evidence>
<evidence type="ECO:0000313" key="6">
    <source>
        <dbReference type="Proteomes" id="UP000198883"/>
    </source>
</evidence>
<dbReference type="PROSITE" id="PS51257">
    <property type="entry name" value="PROKAR_LIPOPROTEIN"/>
    <property type="match status" value="1"/>
</dbReference>